<feature type="compositionally biased region" description="Polar residues" evidence="1">
    <location>
        <begin position="8"/>
        <end position="21"/>
    </location>
</feature>
<protein>
    <submittedName>
        <fullName evidence="2">Uncharacterized protein</fullName>
    </submittedName>
</protein>
<feature type="region of interest" description="Disordered" evidence="1">
    <location>
        <begin position="1"/>
        <end position="27"/>
    </location>
</feature>
<name>A0A5C7HJX2_9ROSI</name>
<dbReference type="AlphaFoldDB" id="A0A5C7HJX2"/>
<organism evidence="2 3">
    <name type="scientific">Acer yangbiense</name>
    <dbReference type="NCBI Taxonomy" id="1000413"/>
    <lineage>
        <taxon>Eukaryota</taxon>
        <taxon>Viridiplantae</taxon>
        <taxon>Streptophyta</taxon>
        <taxon>Embryophyta</taxon>
        <taxon>Tracheophyta</taxon>
        <taxon>Spermatophyta</taxon>
        <taxon>Magnoliopsida</taxon>
        <taxon>eudicotyledons</taxon>
        <taxon>Gunneridae</taxon>
        <taxon>Pentapetalae</taxon>
        <taxon>rosids</taxon>
        <taxon>malvids</taxon>
        <taxon>Sapindales</taxon>
        <taxon>Sapindaceae</taxon>
        <taxon>Hippocastanoideae</taxon>
        <taxon>Acereae</taxon>
        <taxon>Acer</taxon>
    </lineage>
</organism>
<accession>A0A5C7HJX2</accession>
<sequence>MRAIAPDQSCSLTPKSENKGLSSKKGVRDDLDSLVDEGFDNGDSHLFNKAGVWSSKGLGCSEMRNSRKKMIDAADYSNSGKGSCSEPNNGKEVLGGFDLVSFNLEDYSSNIEGVEVQVDPLQTSIEEAPSNLGNKKTRKWKLAAKTGDHTQITGITTSLSNGMIIAGQLANENSKKNYPSLIQRSPKNGGVDIWSPRSGLKGRDFSQGSQIMMEDKALGDRNSKFLHAQATARKRKIFITKIMDDGGQVHDSEDGIARVICE</sequence>
<keyword evidence="3" id="KW-1185">Reference proteome</keyword>
<dbReference type="Proteomes" id="UP000323000">
    <property type="component" value="Chromosome 8"/>
</dbReference>
<reference evidence="3" key="1">
    <citation type="journal article" date="2019" name="Gigascience">
        <title>De novo genome assembly of the endangered Acer yangbiense, a plant species with extremely small populations endemic to Yunnan Province, China.</title>
        <authorList>
            <person name="Yang J."/>
            <person name="Wariss H.M."/>
            <person name="Tao L."/>
            <person name="Zhang R."/>
            <person name="Yun Q."/>
            <person name="Hollingsworth P."/>
            <person name="Dao Z."/>
            <person name="Luo G."/>
            <person name="Guo H."/>
            <person name="Ma Y."/>
            <person name="Sun W."/>
        </authorList>
    </citation>
    <scope>NUCLEOTIDE SEQUENCE [LARGE SCALE GENOMIC DNA]</scope>
    <source>
        <strain evidence="3">cv. Malutang</strain>
    </source>
</reference>
<gene>
    <name evidence="2" type="ORF">EZV62_018626</name>
</gene>
<comment type="caution">
    <text evidence="2">The sequence shown here is derived from an EMBL/GenBank/DDBJ whole genome shotgun (WGS) entry which is preliminary data.</text>
</comment>
<proteinExistence type="predicted"/>
<dbReference type="EMBL" id="VAHF01000008">
    <property type="protein sequence ID" value="TXG57313.1"/>
    <property type="molecule type" value="Genomic_DNA"/>
</dbReference>
<evidence type="ECO:0000313" key="2">
    <source>
        <dbReference type="EMBL" id="TXG57313.1"/>
    </source>
</evidence>
<evidence type="ECO:0000256" key="1">
    <source>
        <dbReference type="SAM" id="MobiDB-lite"/>
    </source>
</evidence>
<evidence type="ECO:0000313" key="3">
    <source>
        <dbReference type="Proteomes" id="UP000323000"/>
    </source>
</evidence>